<organism evidence="3 4">
    <name type="scientific">Winogradskyella jejuensis</name>
    <dbReference type="NCBI Taxonomy" id="1089305"/>
    <lineage>
        <taxon>Bacteria</taxon>
        <taxon>Pseudomonadati</taxon>
        <taxon>Bacteroidota</taxon>
        <taxon>Flavobacteriia</taxon>
        <taxon>Flavobacteriales</taxon>
        <taxon>Flavobacteriaceae</taxon>
        <taxon>Winogradskyella</taxon>
    </lineage>
</organism>
<gene>
    <name evidence="3" type="ORF">SAMN05444148_0179</name>
</gene>
<name>A0A1M5JYJ0_9FLAO</name>
<evidence type="ECO:0000256" key="2">
    <source>
        <dbReference type="SAM" id="SignalP"/>
    </source>
</evidence>
<sequence length="249" mass="28543">MKKHYLLIPLLLLFFFSNAQEDVHVTLGKCRRNAVSGHKAFNLGNLKYYARRSKSAIDQLVKNSEFIDCNTAFDLSQSVVIHLESALLTEDFATAKAHLIKVEETSTEIFNAFNLCTNNEIETVSIVEVSESVNLSEIEQQQALLKQQQEVLEQKERELKLKLAEQNKKKLELKKQSFITTNQKVIETNTKAYNNSLKACECNATLKYNTEEISSLLNKTLDDLKDFYLSKTIEMTEDYMALLNECKLK</sequence>
<dbReference type="Proteomes" id="UP000184522">
    <property type="component" value="Unassembled WGS sequence"/>
</dbReference>
<feature type="signal peptide" evidence="2">
    <location>
        <begin position="1"/>
        <end position="19"/>
    </location>
</feature>
<feature type="coiled-coil region" evidence="1">
    <location>
        <begin position="135"/>
        <end position="181"/>
    </location>
</feature>
<dbReference type="STRING" id="1089305.SAMN05444148_0179"/>
<proteinExistence type="predicted"/>
<keyword evidence="2" id="KW-0732">Signal</keyword>
<dbReference type="OrthoDB" id="1158605at2"/>
<keyword evidence="4" id="KW-1185">Reference proteome</keyword>
<keyword evidence="1" id="KW-0175">Coiled coil</keyword>
<evidence type="ECO:0000256" key="1">
    <source>
        <dbReference type="SAM" id="Coils"/>
    </source>
</evidence>
<dbReference type="RefSeq" id="WP_073081774.1">
    <property type="nucleotide sequence ID" value="NZ_FQWS01000001.1"/>
</dbReference>
<accession>A0A1M5JYJ0</accession>
<reference evidence="4" key="1">
    <citation type="submission" date="2016-11" db="EMBL/GenBank/DDBJ databases">
        <authorList>
            <person name="Varghese N."/>
            <person name="Submissions S."/>
        </authorList>
    </citation>
    <scope>NUCLEOTIDE SEQUENCE [LARGE SCALE GENOMIC DNA]</scope>
    <source>
        <strain evidence="4">DSM 25330</strain>
    </source>
</reference>
<evidence type="ECO:0008006" key="5">
    <source>
        <dbReference type="Google" id="ProtNLM"/>
    </source>
</evidence>
<evidence type="ECO:0000313" key="3">
    <source>
        <dbReference type="EMBL" id="SHG45578.1"/>
    </source>
</evidence>
<feature type="chain" id="PRO_5012341376" description="DUF4398 domain-containing protein" evidence="2">
    <location>
        <begin position="20"/>
        <end position="249"/>
    </location>
</feature>
<protein>
    <recommendedName>
        <fullName evidence="5">DUF4398 domain-containing protein</fullName>
    </recommendedName>
</protein>
<evidence type="ECO:0000313" key="4">
    <source>
        <dbReference type="Proteomes" id="UP000184522"/>
    </source>
</evidence>
<dbReference type="AlphaFoldDB" id="A0A1M5JYJ0"/>
<dbReference type="EMBL" id="FQWS01000001">
    <property type="protein sequence ID" value="SHG45578.1"/>
    <property type="molecule type" value="Genomic_DNA"/>
</dbReference>